<evidence type="ECO:0008006" key="3">
    <source>
        <dbReference type="Google" id="ProtNLM"/>
    </source>
</evidence>
<proteinExistence type="predicted"/>
<keyword evidence="2" id="KW-1185">Reference proteome</keyword>
<dbReference type="Ensembl" id="ENSCSET00000012387.1">
    <property type="protein sequence ID" value="ENSCSEP00000012242.1"/>
    <property type="gene ID" value="ENSCSEG00000007903.1"/>
</dbReference>
<reference evidence="1" key="2">
    <citation type="submission" date="2025-09" db="UniProtKB">
        <authorList>
            <consortium name="Ensembl"/>
        </authorList>
    </citation>
    <scope>IDENTIFICATION</scope>
</reference>
<name>A0A3P8VCX0_CYNSE</name>
<accession>A0A3P8VCX0</accession>
<evidence type="ECO:0000313" key="1">
    <source>
        <dbReference type="Ensembl" id="ENSCSEP00000012242.1"/>
    </source>
</evidence>
<dbReference type="InterPro" id="IPR013783">
    <property type="entry name" value="Ig-like_fold"/>
</dbReference>
<dbReference type="InterPro" id="IPR036179">
    <property type="entry name" value="Ig-like_dom_sf"/>
</dbReference>
<dbReference type="Proteomes" id="UP000265120">
    <property type="component" value="Unassembled WGS sequence"/>
</dbReference>
<dbReference type="SUPFAM" id="SSF48726">
    <property type="entry name" value="Immunoglobulin"/>
    <property type="match status" value="1"/>
</dbReference>
<dbReference type="InterPro" id="IPR050199">
    <property type="entry name" value="IgHV"/>
</dbReference>
<organism evidence="1 2">
    <name type="scientific">Cynoglossus semilaevis</name>
    <name type="common">Tongue sole</name>
    <dbReference type="NCBI Taxonomy" id="244447"/>
    <lineage>
        <taxon>Eukaryota</taxon>
        <taxon>Metazoa</taxon>
        <taxon>Chordata</taxon>
        <taxon>Craniata</taxon>
        <taxon>Vertebrata</taxon>
        <taxon>Euteleostomi</taxon>
        <taxon>Actinopterygii</taxon>
        <taxon>Neopterygii</taxon>
        <taxon>Teleostei</taxon>
        <taxon>Neoteleostei</taxon>
        <taxon>Acanthomorphata</taxon>
        <taxon>Carangaria</taxon>
        <taxon>Pleuronectiformes</taxon>
        <taxon>Pleuronectoidei</taxon>
        <taxon>Cynoglossidae</taxon>
        <taxon>Cynoglossinae</taxon>
        <taxon>Cynoglossus</taxon>
    </lineage>
</organism>
<dbReference type="GeneTree" id="ENSGT00950000183257"/>
<dbReference type="PANTHER" id="PTHR23266">
    <property type="entry name" value="IMMUNOGLOBULIN HEAVY CHAIN"/>
    <property type="match status" value="1"/>
</dbReference>
<dbReference type="AlphaFoldDB" id="A0A3P8VCX0"/>
<dbReference type="InParanoid" id="A0A3P8VCX0"/>
<evidence type="ECO:0000313" key="2">
    <source>
        <dbReference type="Proteomes" id="UP000265120"/>
    </source>
</evidence>
<sequence>MRSSTVIFLLQTDVTCDTLTQPASLTVQPGQCLTITCQVSDYVSSHWTHWIRQSAGKG</sequence>
<protein>
    <recommendedName>
        <fullName evidence="3">Ig-like domain-containing protein</fullName>
    </recommendedName>
</protein>
<dbReference type="Gene3D" id="2.60.40.10">
    <property type="entry name" value="Immunoglobulins"/>
    <property type="match status" value="1"/>
</dbReference>
<reference evidence="1" key="1">
    <citation type="submission" date="2025-08" db="UniProtKB">
        <authorList>
            <consortium name="Ensembl"/>
        </authorList>
    </citation>
    <scope>IDENTIFICATION</scope>
</reference>